<accession>A0A3B0SGY8</accession>
<name>A0A3B0SGY8_9ZZZZ</name>
<gene>
    <name evidence="1" type="ORF">MNBD_ALPHA07-2122</name>
</gene>
<dbReference type="EMBL" id="UOEG01000204">
    <property type="protein sequence ID" value="VAW00247.1"/>
    <property type="molecule type" value="Genomic_DNA"/>
</dbReference>
<proteinExistence type="predicted"/>
<sequence>MDRPDYLIQGEAARLFPVLSTTSKEGRTTSIVLACLSKIDELAFELMSSVGQRIGKRSRLGTFTEVVFKGEKTDTQDRPDGLIVVKNGPNEWRALVEAKVGNADLTAEQIEKYRVIAKNQGVDCIITMSNQFATTTSSHPLDTVRKSRSKVPVFHWSWMFILTTVDLLLNNDEVADEDQKLLLDELRRFLTHESAGIKGFDRMPPEWGELNRLVSAGGKIPVKSAEAAVVVEAWHQETKDLSLILSRQTETAVREKLPRKHIHDQAGRQKDEITVLSELNQLKSVLQIPDAASPLEVIADLARRTIDVGMTIRAPEDKKSSKARLNWLLRQVKAERLEGVTIRLNWPGRSGATQFSIADLRDDPNVCEQGKEGLQVHSFHIFISRRIGARFTQQSNFIKDLEDLVPLFYREIGQNLSEWRKPAPKIKAEKILPEEYPDNEPHEDM</sequence>
<organism evidence="1">
    <name type="scientific">hydrothermal vent metagenome</name>
    <dbReference type="NCBI Taxonomy" id="652676"/>
    <lineage>
        <taxon>unclassified sequences</taxon>
        <taxon>metagenomes</taxon>
        <taxon>ecological metagenomes</taxon>
    </lineage>
</organism>
<evidence type="ECO:0000313" key="1">
    <source>
        <dbReference type="EMBL" id="VAW00247.1"/>
    </source>
</evidence>
<reference evidence="1" key="1">
    <citation type="submission" date="2018-06" db="EMBL/GenBank/DDBJ databases">
        <authorList>
            <person name="Zhirakovskaya E."/>
        </authorList>
    </citation>
    <scope>NUCLEOTIDE SEQUENCE</scope>
</reference>
<dbReference type="AlphaFoldDB" id="A0A3B0SGY8"/>
<protein>
    <submittedName>
        <fullName evidence="1">Tellurium resistance protein terD</fullName>
    </submittedName>
</protein>